<name>A0ABR0G0D5_9PEZI</name>
<reference evidence="2 3" key="1">
    <citation type="journal article" date="2023" name="bioRxiv">
        <title>High-quality genome assemblies of four members of thePodospora anserinaspecies complex.</title>
        <authorList>
            <person name="Ament-Velasquez S.L."/>
            <person name="Vogan A.A."/>
            <person name="Wallerman O."/>
            <person name="Hartmann F."/>
            <person name="Gautier V."/>
            <person name="Silar P."/>
            <person name="Giraud T."/>
            <person name="Johannesson H."/>
        </authorList>
    </citation>
    <scope>NUCLEOTIDE SEQUENCE [LARGE SCALE GENOMIC DNA]</scope>
    <source>
        <strain evidence="2 3">CBS 112042</strain>
    </source>
</reference>
<gene>
    <name evidence="2" type="ORF">QC761_116700</name>
</gene>
<dbReference type="EMBL" id="JAFFGZ010000001">
    <property type="protein sequence ID" value="KAK4649180.1"/>
    <property type="molecule type" value="Genomic_DNA"/>
</dbReference>
<protein>
    <recommendedName>
        <fullName evidence="4">F-box domain-containing protein</fullName>
    </recommendedName>
</protein>
<evidence type="ECO:0000256" key="1">
    <source>
        <dbReference type="SAM" id="MobiDB-lite"/>
    </source>
</evidence>
<evidence type="ECO:0000313" key="3">
    <source>
        <dbReference type="Proteomes" id="UP001322138"/>
    </source>
</evidence>
<feature type="region of interest" description="Disordered" evidence="1">
    <location>
        <begin position="362"/>
        <end position="405"/>
    </location>
</feature>
<dbReference type="RefSeq" id="XP_062738155.1">
    <property type="nucleotide sequence ID" value="XM_062874940.1"/>
</dbReference>
<feature type="compositionally biased region" description="Acidic residues" evidence="1">
    <location>
        <begin position="362"/>
        <end position="403"/>
    </location>
</feature>
<evidence type="ECO:0008006" key="4">
    <source>
        <dbReference type="Google" id="ProtNLM"/>
    </source>
</evidence>
<dbReference type="Proteomes" id="UP001322138">
    <property type="component" value="Unassembled WGS sequence"/>
</dbReference>
<sequence>MTTNSATTTTTSLINADITLLIAEQTDLPTLLALASTNKHLNGLINTYEHSIIKSKITTAIPNPLLQPPLGSVLSSHSSSIRQILPPWSFQVAAELERRHARTEAMFNISTAPPTPLISAMFRVPSFAALPRQQFTQLVDLFKRACSLADHICDLALLVKIPAMARELSAVDPYVVQKAIHRTRQGFIKGLEPLDLALLTHLAALGGMAYAEEMGELMSSDPEGLERMVAFKETILREGSAALWGFLHPKEGEVIEGNGPPSLPPRARGSGLGRYIAGKVEGVLRDLHAYEMGLKERDHEEAEGEGEGEWADKEGVREGGWEDDDDDDPFVVLHGLHQTVMGAFPKPVEEPKDDGGDAVIEDESEQWEGEGVDYEEVDIEGEDVSSEEEGEIEEEEVEEEEVFPVEPREQLILEVVRSAVPCSV</sequence>
<accession>A0ABR0G0D5</accession>
<proteinExistence type="predicted"/>
<organism evidence="2 3">
    <name type="scientific">Podospora bellae-mahoneyi</name>
    <dbReference type="NCBI Taxonomy" id="2093777"/>
    <lineage>
        <taxon>Eukaryota</taxon>
        <taxon>Fungi</taxon>
        <taxon>Dikarya</taxon>
        <taxon>Ascomycota</taxon>
        <taxon>Pezizomycotina</taxon>
        <taxon>Sordariomycetes</taxon>
        <taxon>Sordariomycetidae</taxon>
        <taxon>Sordariales</taxon>
        <taxon>Podosporaceae</taxon>
        <taxon>Podospora</taxon>
    </lineage>
</organism>
<evidence type="ECO:0000313" key="2">
    <source>
        <dbReference type="EMBL" id="KAK4649180.1"/>
    </source>
</evidence>
<keyword evidence="3" id="KW-1185">Reference proteome</keyword>
<comment type="caution">
    <text evidence="2">The sequence shown here is derived from an EMBL/GenBank/DDBJ whole genome shotgun (WGS) entry which is preliminary data.</text>
</comment>
<dbReference type="GeneID" id="87894422"/>